<name>A0ABN3BSN8_9MICC</name>
<sequence>MSEVAPAHTLAHPILTDDYATEWMGLTVLELGDGTATVATTLRREMLNGFGIAHGGMLFAIADSAFALACNPHTPDEAQANTVTVASGVDVNFLAPAHEGELITAVAARRAHAGRSGIYDVQVFSSPADTPHTAEAPGRLVAEFRGRSRTIPKR</sequence>
<dbReference type="RefSeq" id="WP_344299015.1">
    <property type="nucleotide sequence ID" value="NZ_BAAAQW010000003.1"/>
</dbReference>
<dbReference type="EMBL" id="BAAAQW010000003">
    <property type="protein sequence ID" value="GAA2199203.1"/>
    <property type="molecule type" value="Genomic_DNA"/>
</dbReference>
<keyword evidence="1" id="KW-0378">Hydrolase</keyword>
<dbReference type="NCBIfam" id="TIGR00369">
    <property type="entry name" value="unchar_dom_1"/>
    <property type="match status" value="1"/>
</dbReference>
<dbReference type="Proteomes" id="UP001500432">
    <property type="component" value="Unassembled WGS sequence"/>
</dbReference>
<dbReference type="Pfam" id="PF03061">
    <property type="entry name" value="4HBT"/>
    <property type="match status" value="1"/>
</dbReference>
<dbReference type="PANTHER" id="PTHR42856:SF1">
    <property type="entry name" value="ACYL-COENZYME A THIOESTERASE PAAI"/>
    <property type="match status" value="1"/>
</dbReference>
<organism evidence="3 4">
    <name type="scientific">Sinomonas flava</name>
    <dbReference type="NCBI Taxonomy" id="496857"/>
    <lineage>
        <taxon>Bacteria</taxon>
        <taxon>Bacillati</taxon>
        <taxon>Actinomycetota</taxon>
        <taxon>Actinomycetes</taxon>
        <taxon>Micrococcales</taxon>
        <taxon>Micrococcaceae</taxon>
        <taxon>Sinomonas</taxon>
    </lineage>
</organism>
<evidence type="ECO:0000256" key="1">
    <source>
        <dbReference type="ARBA" id="ARBA00022801"/>
    </source>
</evidence>
<dbReference type="InterPro" id="IPR029069">
    <property type="entry name" value="HotDog_dom_sf"/>
</dbReference>
<evidence type="ECO:0000313" key="3">
    <source>
        <dbReference type="EMBL" id="GAA2199203.1"/>
    </source>
</evidence>
<comment type="caution">
    <text evidence="3">The sequence shown here is derived from an EMBL/GenBank/DDBJ whole genome shotgun (WGS) entry which is preliminary data.</text>
</comment>
<evidence type="ECO:0000259" key="2">
    <source>
        <dbReference type="Pfam" id="PF03061"/>
    </source>
</evidence>
<dbReference type="Gene3D" id="3.10.129.10">
    <property type="entry name" value="Hotdog Thioesterase"/>
    <property type="match status" value="1"/>
</dbReference>
<dbReference type="InterPro" id="IPR006683">
    <property type="entry name" value="Thioestr_dom"/>
</dbReference>
<dbReference type="InterPro" id="IPR052723">
    <property type="entry name" value="Acyl-CoA_thioesterase_PaaI"/>
</dbReference>
<reference evidence="3 4" key="1">
    <citation type="journal article" date="2019" name="Int. J. Syst. Evol. Microbiol.">
        <title>The Global Catalogue of Microorganisms (GCM) 10K type strain sequencing project: providing services to taxonomists for standard genome sequencing and annotation.</title>
        <authorList>
            <consortium name="The Broad Institute Genomics Platform"/>
            <consortium name="The Broad Institute Genome Sequencing Center for Infectious Disease"/>
            <person name="Wu L."/>
            <person name="Ma J."/>
        </authorList>
    </citation>
    <scope>NUCLEOTIDE SEQUENCE [LARGE SCALE GENOMIC DNA]</scope>
    <source>
        <strain evidence="3 4">JCM 16034</strain>
    </source>
</reference>
<dbReference type="PANTHER" id="PTHR42856">
    <property type="entry name" value="ACYL-COENZYME A THIOESTERASE PAAI"/>
    <property type="match status" value="1"/>
</dbReference>
<dbReference type="InterPro" id="IPR003736">
    <property type="entry name" value="PAAI_dom"/>
</dbReference>
<feature type="domain" description="Thioesterase" evidence="2">
    <location>
        <begin position="50"/>
        <end position="126"/>
    </location>
</feature>
<dbReference type="SUPFAM" id="SSF54637">
    <property type="entry name" value="Thioesterase/thiol ester dehydrase-isomerase"/>
    <property type="match status" value="1"/>
</dbReference>
<evidence type="ECO:0000313" key="4">
    <source>
        <dbReference type="Proteomes" id="UP001500432"/>
    </source>
</evidence>
<protein>
    <submittedName>
        <fullName evidence="3">Hydroxyphenylacetyl-CoA thioesterase PaaI</fullName>
    </submittedName>
</protein>
<proteinExistence type="predicted"/>
<gene>
    <name evidence="3" type="primary">paaI</name>
    <name evidence="3" type="ORF">GCM10009849_14810</name>
</gene>
<dbReference type="CDD" id="cd03443">
    <property type="entry name" value="PaaI_thioesterase"/>
    <property type="match status" value="1"/>
</dbReference>
<keyword evidence="4" id="KW-1185">Reference proteome</keyword>
<accession>A0ABN3BSN8</accession>